<keyword evidence="3" id="KW-1185">Reference proteome</keyword>
<reference evidence="2 3" key="1">
    <citation type="submission" date="2024-04" db="EMBL/GenBank/DDBJ databases">
        <authorList>
            <person name="Waldvogel A.-M."/>
            <person name="Schoenle A."/>
        </authorList>
    </citation>
    <scope>NUCLEOTIDE SEQUENCE [LARGE SCALE GENOMIC DNA]</scope>
</reference>
<dbReference type="Proteomes" id="UP001497482">
    <property type="component" value="Chromosome 14"/>
</dbReference>
<gene>
    <name evidence="2" type="ORF">KC01_LOCUS10626</name>
</gene>
<dbReference type="EMBL" id="OZ035836">
    <property type="protein sequence ID" value="CAL1579605.1"/>
    <property type="molecule type" value="Genomic_DNA"/>
</dbReference>
<evidence type="ECO:0000313" key="2">
    <source>
        <dbReference type="EMBL" id="CAL1579605.1"/>
    </source>
</evidence>
<proteinExistence type="predicted"/>
<evidence type="ECO:0000313" key="3">
    <source>
        <dbReference type="Proteomes" id="UP001497482"/>
    </source>
</evidence>
<name>A0AAV2JPZ1_KNICA</name>
<protein>
    <submittedName>
        <fullName evidence="2">Uncharacterized protein</fullName>
    </submittedName>
</protein>
<dbReference type="AlphaFoldDB" id="A0AAV2JPZ1"/>
<accession>A0AAV2JPZ1</accession>
<sequence length="94" mass="10124">MGPGGADVVDSCPHYPTVEYLQGVPSTDQMLYQRRVPPNVRPSSPPEDPEQGHALPSPIDQPGLDVRGEPGVPLSPPSLTSLWPTICCLVTLRR</sequence>
<feature type="region of interest" description="Disordered" evidence="1">
    <location>
        <begin position="34"/>
        <end position="80"/>
    </location>
</feature>
<organism evidence="2 3">
    <name type="scientific">Knipowitschia caucasica</name>
    <name type="common">Caucasian dwarf goby</name>
    <name type="synonym">Pomatoschistus caucasicus</name>
    <dbReference type="NCBI Taxonomy" id="637954"/>
    <lineage>
        <taxon>Eukaryota</taxon>
        <taxon>Metazoa</taxon>
        <taxon>Chordata</taxon>
        <taxon>Craniata</taxon>
        <taxon>Vertebrata</taxon>
        <taxon>Euteleostomi</taxon>
        <taxon>Actinopterygii</taxon>
        <taxon>Neopterygii</taxon>
        <taxon>Teleostei</taxon>
        <taxon>Neoteleostei</taxon>
        <taxon>Acanthomorphata</taxon>
        <taxon>Gobiaria</taxon>
        <taxon>Gobiiformes</taxon>
        <taxon>Gobioidei</taxon>
        <taxon>Gobiidae</taxon>
        <taxon>Gobiinae</taxon>
        <taxon>Knipowitschia</taxon>
    </lineage>
</organism>
<evidence type="ECO:0000256" key="1">
    <source>
        <dbReference type="SAM" id="MobiDB-lite"/>
    </source>
</evidence>